<dbReference type="SUPFAM" id="SSF46689">
    <property type="entry name" value="Homeodomain-like"/>
    <property type="match status" value="1"/>
</dbReference>
<evidence type="ECO:0000259" key="7">
    <source>
        <dbReference type="PROSITE" id="PS01124"/>
    </source>
</evidence>
<evidence type="ECO:0000313" key="10">
    <source>
        <dbReference type="Proteomes" id="UP000515703"/>
    </source>
</evidence>
<dbReference type="AlphaFoldDB" id="A0A7I8DF09"/>
<dbReference type="CDD" id="cd17536">
    <property type="entry name" value="REC_YesN-like"/>
    <property type="match status" value="1"/>
</dbReference>
<dbReference type="PANTHER" id="PTHR43280:SF2">
    <property type="entry name" value="HTH-TYPE TRANSCRIPTIONAL REGULATOR EXSA"/>
    <property type="match status" value="1"/>
</dbReference>
<dbReference type="KEGG" id="acht:bsdcttw_01540"/>
<dbReference type="Proteomes" id="UP000515703">
    <property type="component" value="Chromosome"/>
</dbReference>
<dbReference type="GO" id="GO:0043565">
    <property type="term" value="F:sequence-specific DNA binding"/>
    <property type="evidence" value="ECO:0007669"/>
    <property type="project" value="InterPro"/>
</dbReference>
<dbReference type="InterPro" id="IPR011006">
    <property type="entry name" value="CheY-like_superfamily"/>
</dbReference>
<gene>
    <name evidence="9" type="ORF">bsdcttw_01540</name>
</gene>
<dbReference type="InterPro" id="IPR020449">
    <property type="entry name" value="Tscrpt_reg_AraC-type_HTH"/>
</dbReference>
<dbReference type="RefSeq" id="WP_185257575.1">
    <property type="nucleotide sequence ID" value="NZ_AP023368.1"/>
</dbReference>
<reference evidence="9 10" key="2">
    <citation type="submission" date="2020-08" db="EMBL/GenBank/DDBJ databases">
        <authorList>
            <person name="Ueki A."/>
            <person name="Tonouchi A."/>
        </authorList>
    </citation>
    <scope>NUCLEOTIDE SEQUENCE [LARGE SCALE GENOMIC DNA]</scope>
    <source>
        <strain evidence="9 10">CTTW</strain>
    </source>
</reference>
<reference evidence="9 10" key="1">
    <citation type="submission" date="2020-08" db="EMBL/GenBank/DDBJ databases">
        <title>Draft genome sequencing of an Anaerocolumna strain isolated from anoxic soil subjected to BSD treatment.</title>
        <authorList>
            <person name="Uek A."/>
            <person name="Tonouchi A."/>
        </authorList>
    </citation>
    <scope>NUCLEOTIDE SEQUENCE [LARGE SCALE GENOMIC DNA]</scope>
    <source>
        <strain evidence="9 10">CTTW</strain>
    </source>
</reference>
<feature type="modified residue" description="4-aspartylphosphate" evidence="6">
    <location>
        <position position="55"/>
    </location>
</feature>
<feature type="domain" description="Response regulatory" evidence="8">
    <location>
        <begin position="3"/>
        <end position="120"/>
    </location>
</feature>
<dbReference type="SMART" id="SM00448">
    <property type="entry name" value="REC"/>
    <property type="match status" value="1"/>
</dbReference>
<feature type="domain" description="HTH araC/xylS-type" evidence="7">
    <location>
        <begin position="145"/>
        <end position="243"/>
    </location>
</feature>
<dbReference type="GO" id="GO:0003700">
    <property type="term" value="F:DNA-binding transcription factor activity"/>
    <property type="evidence" value="ECO:0007669"/>
    <property type="project" value="InterPro"/>
</dbReference>
<dbReference type="InterPro" id="IPR018060">
    <property type="entry name" value="HTH_AraC"/>
</dbReference>
<keyword evidence="6" id="KW-0597">Phosphoprotein</keyword>
<evidence type="ECO:0000256" key="1">
    <source>
        <dbReference type="ARBA" id="ARBA00018672"/>
    </source>
</evidence>
<keyword evidence="4" id="KW-0804">Transcription</keyword>
<evidence type="ECO:0000256" key="6">
    <source>
        <dbReference type="PROSITE-ProRule" id="PRU00169"/>
    </source>
</evidence>
<dbReference type="PANTHER" id="PTHR43280">
    <property type="entry name" value="ARAC-FAMILY TRANSCRIPTIONAL REGULATOR"/>
    <property type="match status" value="1"/>
</dbReference>
<dbReference type="EMBL" id="AP023368">
    <property type="protein sequence ID" value="BCJ97113.1"/>
    <property type="molecule type" value="Genomic_DNA"/>
</dbReference>
<comment type="function">
    <text evidence="5">May play the central regulatory role in sporulation. It may be an element of the effector pathway responsible for the activation of sporulation genes in response to nutritional stress. Spo0A may act in concert with spo0H (a sigma factor) to control the expression of some genes that are critical to the sporulation process.</text>
</comment>
<dbReference type="Pfam" id="PF00072">
    <property type="entry name" value="Response_reg"/>
    <property type="match status" value="1"/>
</dbReference>
<dbReference type="PROSITE" id="PS01124">
    <property type="entry name" value="HTH_ARAC_FAMILY_2"/>
    <property type="match status" value="1"/>
</dbReference>
<dbReference type="InterPro" id="IPR009057">
    <property type="entry name" value="Homeodomain-like_sf"/>
</dbReference>
<dbReference type="PROSITE" id="PS50110">
    <property type="entry name" value="RESPONSE_REGULATORY"/>
    <property type="match status" value="1"/>
</dbReference>
<evidence type="ECO:0000256" key="2">
    <source>
        <dbReference type="ARBA" id="ARBA00023015"/>
    </source>
</evidence>
<accession>A0A7I8DF09</accession>
<keyword evidence="2" id="KW-0805">Transcription regulation</keyword>
<evidence type="ECO:0000313" key="9">
    <source>
        <dbReference type="EMBL" id="BCJ97113.1"/>
    </source>
</evidence>
<dbReference type="Pfam" id="PF12833">
    <property type="entry name" value="HTH_18"/>
    <property type="match status" value="1"/>
</dbReference>
<evidence type="ECO:0000256" key="4">
    <source>
        <dbReference type="ARBA" id="ARBA00023163"/>
    </source>
</evidence>
<evidence type="ECO:0000256" key="3">
    <source>
        <dbReference type="ARBA" id="ARBA00023125"/>
    </source>
</evidence>
<keyword evidence="3 9" id="KW-0238">DNA-binding</keyword>
<keyword evidence="10" id="KW-1185">Reference proteome</keyword>
<dbReference type="PROSITE" id="PS00041">
    <property type="entry name" value="HTH_ARAC_FAMILY_1"/>
    <property type="match status" value="1"/>
</dbReference>
<protein>
    <recommendedName>
        <fullName evidence="1">Stage 0 sporulation protein A homolog</fullName>
    </recommendedName>
</protein>
<dbReference type="SMART" id="SM00342">
    <property type="entry name" value="HTH_ARAC"/>
    <property type="match status" value="1"/>
</dbReference>
<organism evidence="9 10">
    <name type="scientific">Anaerocolumna chitinilytica</name>
    <dbReference type="NCBI Taxonomy" id="1727145"/>
    <lineage>
        <taxon>Bacteria</taxon>
        <taxon>Bacillati</taxon>
        <taxon>Bacillota</taxon>
        <taxon>Clostridia</taxon>
        <taxon>Lachnospirales</taxon>
        <taxon>Lachnospiraceae</taxon>
        <taxon>Anaerocolumna</taxon>
    </lineage>
</organism>
<name>A0A7I8DF09_9FIRM</name>
<dbReference type="InterPro" id="IPR001789">
    <property type="entry name" value="Sig_transdc_resp-reg_receiver"/>
</dbReference>
<evidence type="ECO:0000256" key="5">
    <source>
        <dbReference type="ARBA" id="ARBA00024867"/>
    </source>
</evidence>
<dbReference type="Gene3D" id="3.40.50.2300">
    <property type="match status" value="1"/>
</dbReference>
<sequence length="248" mass="28733">MYKALIVDDEKAVQIAVCKLGKWHTYHIDTPALASNGKEGLYAMRELRPNIVFIDMQMPVMNGIDFLKNAKKEFPDAMYIVISGYDDFSYAQNSIRLGAIDYILKPIMEEELNASIKKAVSLLNPNMDITADTEEQSISAGEVAAIIKDYIDKNYNQNLRLSYFSDKYYFSKEYLSKIFKGNYNIGIYEYVLEVRMKRAKELLLDGSLKIQWISDRLGYTDSNYFSKAFRTYYGMTPSQFRKDHEIYS</sequence>
<dbReference type="GO" id="GO:0000160">
    <property type="term" value="P:phosphorelay signal transduction system"/>
    <property type="evidence" value="ECO:0007669"/>
    <property type="project" value="InterPro"/>
</dbReference>
<proteinExistence type="predicted"/>
<evidence type="ECO:0000259" key="8">
    <source>
        <dbReference type="PROSITE" id="PS50110"/>
    </source>
</evidence>
<dbReference type="InterPro" id="IPR018062">
    <property type="entry name" value="HTH_AraC-typ_CS"/>
</dbReference>
<dbReference type="SUPFAM" id="SSF52172">
    <property type="entry name" value="CheY-like"/>
    <property type="match status" value="1"/>
</dbReference>
<dbReference type="PRINTS" id="PR00032">
    <property type="entry name" value="HTHARAC"/>
</dbReference>
<dbReference type="Gene3D" id="1.10.10.60">
    <property type="entry name" value="Homeodomain-like"/>
    <property type="match status" value="2"/>
</dbReference>